<dbReference type="PROSITE" id="PS00107">
    <property type="entry name" value="PROTEIN_KINASE_ATP"/>
    <property type="match status" value="1"/>
</dbReference>
<sequence>MSDAGSDTSGRRVVDGRFELEKRLGGGGMGMVWLARDLMLHRHVAVKEVRPADPDLAEYDPEAARQLRERVLREARALARVDHPNVVTIHHIVDGGTGGFPWIVMELVTGGSLADRLARGPMDPREAALLGREVLAALSAAHAAGIQHRDVKPANVLLRPDGRPVLTDFGIAAIRESTALTATGSVIGTPDYMAPERVSGHDGGPASDLWSLGMMLYTAVEGRHPLRRGSTLATLAAVISEDIPPPVHAGALTDVLARVLVRDPAARPGAGELERMLEAAARDAGTPPTSYQLRPPPVEPPHPAPTTVTPGAPGPGHTTAADGFGPAPVMLPGPYGGTGQTVAPGPEDARPGSTTMPVRRGRGRRWTLVTVPVVGVALAGTLMWTLRPDGGTHDSSSGSGSSHSADATTGAATPTGPARVSASPAGKEQTTGKSLLTPDGIRTAVEAIKKATGRDRFGSLTVYPEYVSADVMVKGSDTKYDSYTYRPGQEVEEGIIHGKLTLGDAAITLDGFDWDAVPALIREAEKKLNVDHPKTRYLVLELADDAFGTPDGMAVYLSDDYGTGYLQADRKGKVVRVMPADG</sequence>
<evidence type="ECO:0000259" key="9">
    <source>
        <dbReference type="PROSITE" id="PS50011"/>
    </source>
</evidence>
<dbReference type="CDD" id="cd14014">
    <property type="entry name" value="STKc_PknB_like"/>
    <property type="match status" value="1"/>
</dbReference>
<comment type="caution">
    <text evidence="10">The sequence shown here is derived from an EMBL/GenBank/DDBJ whole genome shotgun (WGS) entry which is preliminary data.</text>
</comment>
<dbReference type="InterPro" id="IPR000719">
    <property type="entry name" value="Prot_kinase_dom"/>
</dbReference>
<dbReference type="InterPro" id="IPR008271">
    <property type="entry name" value="Ser/Thr_kinase_AS"/>
</dbReference>
<dbReference type="GO" id="GO:0004674">
    <property type="term" value="F:protein serine/threonine kinase activity"/>
    <property type="evidence" value="ECO:0007669"/>
    <property type="project" value="UniProtKB-EC"/>
</dbReference>
<dbReference type="InterPro" id="IPR017441">
    <property type="entry name" value="Protein_kinase_ATP_BS"/>
</dbReference>
<evidence type="ECO:0000256" key="2">
    <source>
        <dbReference type="ARBA" id="ARBA00022527"/>
    </source>
</evidence>
<evidence type="ECO:0000313" key="10">
    <source>
        <dbReference type="EMBL" id="MER6429640.1"/>
    </source>
</evidence>
<feature type="region of interest" description="Disordered" evidence="8">
    <location>
        <begin position="389"/>
        <end position="435"/>
    </location>
</feature>
<dbReference type="Pfam" id="PF00069">
    <property type="entry name" value="Pkinase"/>
    <property type="match status" value="1"/>
</dbReference>
<feature type="domain" description="Protein kinase" evidence="9">
    <location>
        <begin position="18"/>
        <end position="277"/>
    </location>
</feature>
<feature type="binding site" evidence="7">
    <location>
        <position position="47"/>
    </location>
    <ligand>
        <name>ATP</name>
        <dbReference type="ChEBI" id="CHEBI:30616"/>
    </ligand>
</feature>
<organism evidence="10 11">
    <name type="scientific">Streptomyces sp. 900105245</name>
    <dbReference type="NCBI Taxonomy" id="3154379"/>
    <lineage>
        <taxon>Bacteria</taxon>
        <taxon>Bacillati</taxon>
        <taxon>Actinomycetota</taxon>
        <taxon>Actinomycetes</taxon>
        <taxon>Kitasatosporales</taxon>
        <taxon>Streptomycetaceae</taxon>
        <taxon>Streptomyces</taxon>
    </lineage>
</organism>
<proteinExistence type="predicted"/>
<evidence type="ECO:0000256" key="6">
    <source>
        <dbReference type="ARBA" id="ARBA00022840"/>
    </source>
</evidence>
<dbReference type="EC" id="2.7.11.1" evidence="1"/>
<keyword evidence="6 7" id="KW-0067">ATP-binding</keyword>
<dbReference type="Gene3D" id="3.30.200.20">
    <property type="entry name" value="Phosphorylase Kinase, domain 1"/>
    <property type="match status" value="1"/>
</dbReference>
<keyword evidence="3 10" id="KW-0808">Transferase</keyword>
<dbReference type="RefSeq" id="WP_352063899.1">
    <property type="nucleotide sequence ID" value="NZ_JBEOYA010000025.1"/>
</dbReference>
<keyword evidence="11" id="KW-1185">Reference proteome</keyword>
<feature type="compositionally biased region" description="Low complexity" evidence="8">
    <location>
        <begin position="305"/>
        <end position="321"/>
    </location>
</feature>
<evidence type="ECO:0000256" key="3">
    <source>
        <dbReference type="ARBA" id="ARBA00022679"/>
    </source>
</evidence>
<evidence type="ECO:0000256" key="4">
    <source>
        <dbReference type="ARBA" id="ARBA00022741"/>
    </source>
</evidence>
<keyword evidence="4 7" id="KW-0547">Nucleotide-binding</keyword>
<dbReference type="EMBL" id="JBEPAZ010000013">
    <property type="protein sequence ID" value="MER6429640.1"/>
    <property type="molecule type" value="Genomic_DNA"/>
</dbReference>
<dbReference type="InterPro" id="IPR011009">
    <property type="entry name" value="Kinase-like_dom_sf"/>
</dbReference>
<feature type="compositionally biased region" description="Low complexity" evidence="8">
    <location>
        <begin position="393"/>
        <end position="418"/>
    </location>
</feature>
<keyword evidence="5 10" id="KW-0418">Kinase</keyword>
<dbReference type="PROSITE" id="PS00108">
    <property type="entry name" value="PROTEIN_KINASE_ST"/>
    <property type="match status" value="1"/>
</dbReference>
<dbReference type="Proteomes" id="UP001470023">
    <property type="component" value="Unassembled WGS sequence"/>
</dbReference>
<evidence type="ECO:0000256" key="5">
    <source>
        <dbReference type="ARBA" id="ARBA00022777"/>
    </source>
</evidence>
<accession>A0ABV1U7F5</accession>
<evidence type="ECO:0000313" key="11">
    <source>
        <dbReference type="Proteomes" id="UP001470023"/>
    </source>
</evidence>
<feature type="region of interest" description="Disordered" evidence="8">
    <location>
        <begin position="280"/>
        <end position="363"/>
    </location>
</feature>
<evidence type="ECO:0000256" key="1">
    <source>
        <dbReference type="ARBA" id="ARBA00012513"/>
    </source>
</evidence>
<reference evidence="10 11" key="1">
    <citation type="submission" date="2024-06" db="EMBL/GenBank/DDBJ databases">
        <title>The Natural Products Discovery Center: Release of the First 8490 Sequenced Strains for Exploring Actinobacteria Biosynthetic Diversity.</title>
        <authorList>
            <person name="Kalkreuter E."/>
            <person name="Kautsar S.A."/>
            <person name="Yang D."/>
            <person name="Bader C.D."/>
            <person name="Teijaro C.N."/>
            <person name="Fluegel L."/>
            <person name="Davis C.M."/>
            <person name="Simpson J.R."/>
            <person name="Lauterbach L."/>
            <person name="Steele A.D."/>
            <person name="Gui C."/>
            <person name="Meng S."/>
            <person name="Li G."/>
            <person name="Viehrig K."/>
            <person name="Ye F."/>
            <person name="Su P."/>
            <person name="Kiefer A.F."/>
            <person name="Nichols A."/>
            <person name="Cepeda A.J."/>
            <person name="Yan W."/>
            <person name="Fan B."/>
            <person name="Jiang Y."/>
            <person name="Adhikari A."/>
            <person name="Zheng C.-J."/>
            <person name="Schuster L."/>
            <person name="Cowan T.M."/>
            <person name="Smanski M.J."/>
            <person name="Chevrette M.G."/>
            <person name="De Carvalho L.P.S."/>
            <person name="Shen B."/>
        </authorList>
    </citation>
    <scope>NUCLEOTIDE SEQUENCE [LARGE SCALE GENOMIC DNA]</scope>
    <source>
        <strain evidence="10 11">NPDC001166</strain>
    </source>
</reference>
<protein>
    <recommendedName>
        <fullName evidence="1">non-specific serine/threonine protein kinase</fullName>
        <ecNumber evidence="1">2.7.11.1</ecNumber>
    </recommendedName>
</protein>
<dbReference type="SMART" id="SM00220">
    <property type="entry name" value="S_TKc"/>
    <property type="match status" value="1"/>
</dbReference>
<gene>
    <name evidence="10" type="ORF">ABT272_18130</name>
</gene>
<name>A0ABV1U7F5_9ACTN</name>
<evidence type="ECO:0000256" key="7">
    <source>
        <dbReference type="PROSITE-ProRule" id="PRU10141"/>
    </source>
</evidence>
<dbReference type="PANTHER" id="PTHR43289">
    <property type="entry name" value="MITOGEN-ACTIVATED PROTEIN KINASE KINASE KINASE 20-RELATED"/>
    <property type="match status" value="1"/>
</dbReference>
<dbReference type="PANTHER" id="PTHR43289:SF6">
    <property type="entry name" value="SERINE_THREONINE-PROTEIN KINASE NEKL-3"/>
    <property type="match status" value="1"/>
</dbReference>
<feature type="compositionally biased region" description="Pro residues" evidence="8">
    <location>
        <begin position="294"/>
        <end position="304"/>
    </location>
</feature>
<evidence type="ECO:0000256" key="8">
    <source>
        <dbReference type="SAM" id="MobiDB-lite"/>
    </source>
</evidence>
<dbReference type="Gene3D" id="1.10.510.10">
    <property type="entry name" value="Transferase(Phosphotransferase) domain 1"/>
    <property type="match status" value="1"/>
</dbReference>
<dbReference type="SUPFAM" id="SSF56112">
    <property type="entry name" value="Protein kinase-like (PK-like)"/>
    <property type="match status" value="1"/>
</dbReference>
<dbReference type="PROSITE" id="PS50011">
    <property type="entry name" value="PROTEIN_KINASE_DOM"/>
    <property type="match status" value="1"/>
</dbReference>
<keyword evidence="2" id="KW-0723">Serine/threonine-protein kinase</keyword>